<feature type="transmembrane region" description="Helical" evidence="1">
    <location>
        <begin position="414"/>
        <end position="442"/>
    </location>
</feature>
<keyword evidence="4" id="KW-1185">Reference proteome</keyword>
<feature type="transmembrane region" description="Helical" evidence="1">
    <location>
        <begin position="6"/>
        <end position="33"/>
    </location>
</feature>
<evidence type="ECO:0000256" key="1">
    <source>
        <dbReference type="SAM" id="Phobius"/>
    </source>
</evidence>
<accession>A0A2L2XB37</accession>
<keyword evidence="1" id="KW-0472">Membrane</keyword>
<feature type="transmembrane region" description="Helical" evidence="1">
    <location>
        <begin position="166"/>
        <end position="185"/>
    </location>
</feature>
<keyword evidence="1" id="KW-1133">Transmembrane helix</keyword>
<dbReference type="Proteomes" id="UP000239549">
    <property type="component" value="Unassembled WGS sequence"/>
</dbReference>
<feature type="transmembrane region" description="Helical" evidence="1">
    <location>
        <begin position="462"/>
        <end position="484"/>
    </location>
</feature>
<dbReference type="OrthoDB" id="9781349at2"/>
<feature type="transmembrane region" description="Helical" evidence="1">
    <location>
        <begin position="74"/>
        <end position="95"/>
    </location>
</feature>
<feature type="transmembrane region" description="Helical" evidence="1">
    <location>
        <begin position="40"/>
        <end position="68"/>
    </location>
</feature>
<feature type="transmembrane region" description="Helical" evidence="1">
    <location>
        <begin position="354"/>
        <end position="380"/>
    </location>
</feature>
<keyword evidence="1" id="KW-0812">Transmembrane</keyword>
<dbReference type="Pfam" id="PF01970">
    <property type="entry name" value="TctA"/>
    <property type="match status" value="1"/>
</dbReference>
<dbReference type="PANTHER" id="PTHR35342">
    <property type="entry name" value="TRICARBOXYLIC TRANSPORT PROTEIN"/>
    <property type="match status" value="1"/>
</dbReference>
<dbReference type="EMBL" id="BFAV01000092">
    <property type="protein sequence ID" value="GBF33310.1"/>
    <property type="molecule type" value="Genomic_DNA"/>
</dbReference>
<feature type="transmembrane region" description="Helical" evidence="1">
    <location>
        <begin position="141"/>
        <end position="159"/>
    </location>
</feature>
<dbReference type="AlphaFoldDB" id="A0A2L2XB37"/>
<feature type="transmembrane region" description="Helical" evidence="1">
    <location>
        <begin position="258"/>
        <end position="279"/>
    </location>
</feature>
<protein>
    <submittedName>
        <fullName evidence="3">Tricarboxylate transport membrane protein TctA</fullName>
    </submittedName>
</protein>
<dbReference type="PANTHER" id="PTHR35342:SF5">
    <property type="entry name" value="TRICARBOXYLIC TRANSPORT PROTEIN"/>
    <property type="match status" value="1"/>
</dbReference>
<organism evidence="3 4">
    <name type="scientific">Desulfocucumis palustris</name>
    <dbReference type="NCBI Taxonomy" id="1898651"/>
    <lineage>
        <taxon>Bacteria</taxon>
        <taxon>Bacillati</taxon>
        <taxon>Bacillota</taxon>
        <taxon>Clostridia</taxon>
        <taxon>Eubacteriales</taxon>
        <taxon>Desulfocucumaceae</taxon>
        <taxon>Desulfocucumis</taxon>
    </lineage>
</organism>
<proteinExistence type="predicted"/>
<sequence>MGELFNGFLAVFTLSNLGAIFLGIAIGIILGAIPGIGASAALAIFLPLTLSMPVESAILFLIAIYAAAEYGGSISAIIINAPGTGAAAATILDGYPMAQKGQPGKALGTSLVSSVSGGTISAIILATLAPPLALFGLKFGPSEMFALALCGIAIIASLTSDNVIKGWISAMLGLLLATVGIDPFVGFGRYTFDMPSLMSGISEIPVMIGLFALAEGFRMLENIKTNGDEAGFKGIEPGEGITFKEFLQLKFTILRSGIIGSIIGAVPGVGASVASFIAYDVAKRSSKTPGEFGKGHIEGVSAPEAANNALVGGALVPALSLGIPGSASVAILMGALIMHGLTPGPFLLRDSPNLVYLIFGGYFVGNFVLLLLGLLGIKAVLQFLKIPVNILAPLIIAVTFLGAYLYGNSYSDMVVMFIFGVVGWIFKKVNIPVVPLVIALILGDMVERNLLSALLISNGDPLVFVTRPISAILLIAAVLTFVLSMKKKQGKTLKNA</sequence>
<dbReference type="InterPro" id="IPR002823">
    <property type="entry name" value="DUF112_TM"/>
</dbReference>
<feature type="transmembrane region" description="Helical" evidence="1">
    <location>
        <begin position="321"/>
        <end position="342"/>
    </location>
</feature>
<name>A0A2L2XB37_9FIRM</name>
<feature type="transmembrane region" description="Helical" evidence="1">
    <location>
        <begin position="386"/>
        <end position="407"/>
    </location>
</feature>
<evidence type="ECO:0000259" key="2">
    <source>
        <dbReference type="Pfam" id="PF01970"/>
    </source>
</evidence>
<evidence type="ECO:0000313" key="3">
    <source>
        <dbReference type="EMBL" id="GBF33310.1"/>
    </source>
</evidence>
<comment type="caution">
    <text evidence="3">The sequence shown here is derived from an EMBL/GenBank/DDBJ whole genome shotgun (WGS) entry which is preliminary data.</text>
</comment>
<reference evidence="4" key="1">
    <citation type="submission" date="2018-02" db="EMBL/GenBank/DDBJ databases">
        <title>Genome sequence of Desulfocucumis palustris strain NAW-5.</title>
        <authorList>
            <person name="Watanabe M."/>
            <person name="Kojima H."/>
            <person name="Fukui M."/>
        </authorList>
    </citation>
    <scope>NUCLEOTIDE SEQUENCE [LARGE SCALE GENOMIC DNA]</scope>
    <source>
        <strain evidence="4">NAW-5</strain>
    </source>
</reference>
<gene>
    <name evidence="3" type="ORF">DCCM_2409</name>
</gene>
<evidence type="ECO:0000313" key="4">
    <source>
        <dbReference type="Proteomes" id="UP000239549"/>
    </source>
</evidence>
<feature type="transmembrane region" description="Helical" evidence="1">
    <location>
        <begin position="107"/>
        <end position="129"/>
    </location>
</feature>
<dbReference type="RefSeq" id="WP_104371717.1">
    <property type="nucleotide sequence ID" value="NZ_BFAV01000092.1"/>
</dbReference>
<feature type="domain" description="DUF112" evidence="2">
    <location>
        <begin position="17"/>
        <end position="438"/>
    </location>
</feature>